<dbReference type="PANTHER" id="PTHR21485">
    <property type="entry name" value="HAD SUPERFAMILY MEMBERS CMAS AND KDSC"/>
    <property type="match status" value="1"/>
</dbReference>
<evidence type="ECO:0000256" key="2">
    <source>
        <dbReference type="ARBA" id="ARBA00005893"/>
    </source>
</evidence>
<dbReference type="GO" id="GO:0046872">
    <property type="term" value="F:metal ion binding"/>
    <property type="evidence" value="ECO:0007669"/>
    <property type="project" value="UniProtKB-KW"/>
</dbReference>
<evidence type="ECO:0000256" key="1">
    <source>
        <dbReference type="ARBA" id="ARBA00001946"/>
    </source>
</evidence>
<feature type="binding site" evidence="7">
    <location>
        <position position="18"/>
    </location>
    <ligand>
        <name>substrate</name>
    </ligand>
</feature>
<evidence type="ECO:0000256" key="7">
    <source>
        <dbReference type="PIRSR" id="PIRSR006118-2"/>
    </source>
</evidence>
<organism evidence="8">
    <name type="scientific">Edaphobacter paludis</name>
    <dbReference type="NCBI Taxonomy" id="3035702"/>
    <lineage>
        <taxon>Bacteria</taxon>
        <taxon>Pseudomonadati</taxon>
        <taxon>Acidobacteriota</taxon>
        <taxon>Terriglobia</taxon>
        <taxon>Terriglobales</taxon>
        <taxon>Acidobacteriaceae</taxon>
        <taxon>Edaphobacter</taxon>
    </lineage>
</organism>
<dbReference type="AlphaFoldDB" id="A0AAU7D0C5"/>
<comment type="subunit">
    <text evidence="3">Homotetramer.</text>
</comment>
<feature type="binding site" evidence="7">
    <location>
        <position position="16"/>
    </location>
    <ligand>
        <name>Mg(2+)</name>
        <dbReference type="ChEBI" id="CHEBI:18420"/>
    </ligand>
</feature>
<evidence type="ECO:0000256" key="3">
    <source>
        <dbReference type="ARBA" id="ARBA00011881"/>
    </source>
</evidence>
<protein>
    <submittedName>
        <fullName evidence="8">HAD hydrolase family protein</fullName>
    </submittedName>
</protein>
<keyword evidence="6 7" id="KW-0460">Magnesium</keyword>
<dbReference type="PIRSF" id="PIRSF006118">
    <property type="entry name" value="KDO8-P_Ptase"/>
    <property type="match status" value="1"/>
</dbReference>
<dbReference type="InterPro" id="IPR023214">
    <property type="entry name" value="HAD_sf"/>
</dbReference>
<proteinExistence type="inferred from homology"/>
<evidence type="ECO:0000256" key="5">
    <source>
        <dbReference type="ARBA" id="ARBA00022801"/>
    </source>
</evidence>
<evidence type="ECO:0000256" key="4">
    <source>
        <dbReference type="ARBA" id="ARBA00022723"/>
    </source>
</evidence>
<comment type="cofactor">
    <cofactor evidence="1 7">
        <name>Mg(2+)</name>
        <dbReference type="ChEBI" id="CHEBI:18420"/>
    </cofactor>
</comment>
<name>A0AAU7D0C5_9BACT</name>
<dbReference type="GO" id="GO:0016788">
    <property type="term" value="F:hydrolase activity, acting on ester bonds"/>
    <property type="evidence" value="ECO:0007669"/>
    <property type="project" value="InterPro"/>
</dbReference>
<dbReference type="SFLD" id="SFLDG01136">
    <property type="entry name" value="C1.6:_Phosphoserine_Phosphatas"/>
    <property type="match status" value="1"/>
</dbReference>
<feature type="binding site" evidence="7">
    <location>
        <position position="113"/>
    </location>
    <ligand>
        <name>Mg(2+)</name>
        <dbReference type="ChEBI" id="CHEBI:18420"/>
    </ligand>
</feature>
<dbReference type="RefSeq" id="WP_348268273.1">
    <property type="nucleotide sequence ID" value="NZ_CP121194.1"/>
</dbReference>
<dbReference type="SFLD" id="SFLDS00003">
    <property type="entry name" value="Haloacid_Dehalogenase"/>
    <property type="match status" value="1"/>
</dbReference>
<accession>A0AAU7D0C5</accession>
<evidence type="ECO:0000256" key="6">
    <source>
        <dbReference type="ARBA" id="ARBA00022842"/>
    </source>
</evidence>
<dbReference type="Pfam" id="PF08282">
    <property type="entry name" value="Hydrolase_3"/>
    <property type="match status" value="1"/>
</dbReference>
<dbReference type="GO" id="GO:0008781">
    <property type="term" value="F:N-acylneuraminate cytidylyltransferase activity"/>
    <property type="evidence" value="ECO:0007669"/>
    <property type="project" value="TreeGrafter"/>
</dbReference>
<keyword evidence="5 8" id="KW-0378">Hydrolase</keyword>
<reference evidence="8" key="1">
    <citation type="submission" date="2023-03" db="EMBL/GenBank/DDBJ databases">
        <title>Edaphobacter sp.</title>
        <authorList>
            <person name="Huber K.J."/>
            <person name="Papendorf J."/>
            <person name="Pilke C."/>
            <person name="Bunk B."/>
            <person name="Sproeer C."/>
            <person name="Pester M."/>
        </authorList>
    </citation>
    <scope>NUCLEOTIDE SEQUENCE</scope>
    <source>
        <strain evidence="8">DSM 109919</strain>
    </source>
</reference>
<dbReference type="Gene3D" id="3.40.50.1000">
    <property type="entry name" value="HAD superfamily/HAD-like"/>
    <property type="match status" value="1"/>
</dbReference>
<comment type="similarity">
    <text evidence="2">Belongs to the KdsC family.</text>
</comment>
<dbReference type="SUPFAM" id="SSF56784">
    <property type="entry name" value="HAD-like"/>
    <property type="match status" value="1"/>
</dbReference>
<dbReference type="InterPro" id="IPR010023">
    <property type="entry name" value="KdsC_fam"/>
</dbReference>
<dbReference type="SFLD" id="SFLDG01138">
    <property type="entry name" value="C1.6.2:_Deoxy-d-mannose-octulo"/>
    <property type="match status" value="1"/>
</dbReference>
<evidence type="ECO:0000313" key="8">
    <source>
        <dbReference type="EMBL" id="XBH10782.1"/>
    </source>
</evidence>
<gene>
    <name evidence="8" type="ORF">P4G45_03380</name>
</gene>
<keyword evidence="4 7" id="KW-0479">Metal-binding</keyword>
<dbReference type="KEGG" id="epl:P4G45_03380"/>
<dbReference type="InterPro" id="IPR036412">
    <property type="entry name" value="HAD-like_sf"/>
</dbReference>
<dbReference type="EMBL" id="CP121194">
    <property type="protein sequence ID" value="XBH10782.1"/>
    <property type="molecule type" value="Genomic_DNA"/>
</dbReference>
<sequence length="170" mass="17955">MTAEDRAKNIKVLIFDVDGVLTDGQIFVIPGPDGHGIEAKGFAAHDGLGISLARLGGLRIGIITKRQSQTVAIRANDLKLEFIYQGQSHKMNAINEILAKAGITIDQLAYVGDDIIDLPVMRACGLSIATANAREQVKAAAHFITLNPAAAALDAMPSTSSSPLRAHSTK</sequence>
<dbReference type="InterPro" id="IPR050793">
    <property type="entry name" value="CMP-NeuNAc_synthase"/>
</dbReference>
<dbReference type="PANTHER" id="PTHR21485:SF3">
    <property type="entry name" value="N-ACYLNEURAMINATE CYTIDYLYLTRANSFERASE"/>
    <property type="match status" value="1"/>
</dbReference>
<dbReference type="NCBIfam" id="TIGR01670">
    <property type="entry name" value="KdsC-phosphatas"/>
    <property type="match status" value="1"/>
</dbReference>